<organism evidence="4 5">
    <name type="scientific">Cotesia glomerata</name>
    <name type="common">Lepidopteran parasitic wasp</name>
    <name type="synonym">Apanteles glomeratus</name>
    <dbReference type="NCBI Taxonomy" id="32391"/>
    <lineage>
        <taxon>Eukaryota</taxon>
        <taxon>Metazoa</taxon>
        <taxon>Ecdysozoa</taxon>
        <taxon>Arthropoda</taxon>
        <taxon>Hexapoda</taxon>
        <taxon>Insecta</taxon>
        <taxon>Pterygota</taxon>
        <taxon>Neoptera</taxon>
        <taxon>Endopterygota</taxon>
        <taxon>Hymenoptera</taxon>
        <taxon>Apocrita</taxon>
        <taxon>Ichneumonoidea</taxon>
        <taxon>Braconidae</taxon>
        <taxon>Microgastrinae</taxon>
        <taxon>Cotesia</taxon>
    </lineage>
</organism>
<evidence type="ECO:0000313" key="5">
    <source>
        <dbReference type="Proteomes" id="UP000826195"/>
    </source>
</evidence>
<dbReference type="PANTHER" id="PTHR18034">
    <property type="entry name" value="CELL CYCLE CONTROL PROTEIN CWF22-RELATED"/>
    <property type="match status" value="1"/>
</dbReference>
<protein>
    <recommendedName>
        <fullName evidence="3">MI domain-containing protein</fullName>
    </recommendedName>
</protein>
<dbReference type="EMBL" id="JAHXZJ010000002">
    <property type="protein sequence ID" value="KAH0563952.1"/>
    <property type="molecule type" value="Genomic_DNA"/>
</dbReference>
<reference evidence="4 5" key="1">
    <citation type="journal article" date="2021" name="J. Hered.">
        <title>A chromosome-level genome assembly of the parasitoid wasp, Cotesia glomerata (Hymenoptera: Braconidae).</title>
        <authorList>
            <person name="Pinto B.J."/>
            <person name="Weis J.J."/>
            <person name="Gamble T."/>
            <person name="Ode P.J."/>
            <person name="Paul R."/>
            <person name="Zaspel J.M."/>
        </authorList>
    </citation>
    <scope>NUCLEOTIDE SEQUENCE [LARGE SCALE GENOMIC DNA]</scope>
    <source>
        <strain evidence="4">CgM1</strain>
    </source>
</reference>
<sequence length="138" mass="16094">MTLQYSLWDKFRELDELNKVQLNNLAKFLTHLFVEKGLALSVLKVISFAELDKQTMKLVRQIMLGILLHDDVEACTHAFERISLAPKLQNLREGLRLFISYFLAKYAEAQKLPEKSVKRLKERTELVEKILYGRSSLL</sequence>
<comment type="subcellular location">
    <subcellularLocation>
        <location evidence="1">Nucleus</location>
    </subcellularLocation>
</comment>
<dbReference type="GO" id="GO:0042274">
    <property type="term" value="P:ribosomal small subunit biogenesis"/>
    <property type="evidence" value="ECO:0007669"/>
    <property type="project" value="TreeGrafter"/>
</dbReference>
<comment type="caution">
    <text evidence="4">The sequence shown here is derived from an EMBL/GenBank/DDBJ whole genome shotgun (WGS) entry which is preliminary data.</text>
</comment>
<accession>A0AAV7J1D9</accession>
<proteinExistence type="predicted"/>
<dbReference type="PROSITE" id="PS51366">
    <property type="entry name" value="MI"/>
    <property type="match status" value="1"/>
</dbReference>
<dbReference type="GO" id="GO:0005730">
    <property type="term" value="C:nucleolus"/>
    <property type="evidence" value="ECO:0007669"/>
    <property type="project" value="TreeGrafter"/>
</dbReference>
<dbReference type="AlphaFoldDB" id="A0AAV7J1D9"/>
<name>A0AAV7J1D9_COTGL</name>
<keyword evidence="2" id="KW-0539">Nucleus</keyword>
<dbReference type="InterPro" id="IPR003891">
    <property type="entry name" value="Initiation_fac_eIF4g_MI"/>
</dbReference>
<keyword evidence="5" id="KW-1185">Reference proteome</keyword>
<dbReference type="PANTHER" id="PTHR18034:SF4">
    <property type="entry name" value="NUCLEOLAR MIF4G DOMAIN-CONTAINING PROTEIN 1"/>
    <property type="match status" value="1"/>
</dbReference>
<evidence type="ECO:0000256" key="1">
    <source>
        <dbReference type="ARBA" id="ARBA00004123"/>
    </source>
</evidence>
<feature type="domain" description="MI" evidence="3">
    <location>
        <begin position="1"/>
        <end position="48"/>
    </location>
</feature>
<evidence type="ECO:0000313" key="4">
    <source>
        <dbReference type="EMBL" id="KAH0563952.1"/>
    </source>
</evidence>
<evidence type="ECO:0000259" key="3">
    <source>
        <dbReference type="PROSITE" id="PS51366"/>
    </source>
</evidence>
<evidence type="ECO:0000256" key="2">
    <source>
        <dbReference type="ARBA" id="ARBA00023242"/>
    </source>
</evidence>
<dbReference type="InterPro" id="IPR050781">
    <property type="entry name" value="CWC22_splicing_factor"/>
</dbReference>
<dbReference type="Proteomes" id="UP000826195">
    <property type="component" value="Unassembled WGS sequence"/>
</dbReference>
<dbReference type="GO" id="GO:0003723">
    <property type="term" value="F:RNA binding"/>
    <property type="evidence" value="ECO:0007669"/>
    <property type="project" value="TreeGrafter"/>
</dbReference>
<gene>
    <name evidence="4" type="ORF">KQX54_008286</name>
</gene>